<feature type="domain" description="V-ATPase proteolipid subunit C-like" evidence="10">
    <location>
        <begin position="47"/>
        <end position="73"/>
    </location>
</feature>
<dbReference type="Pfam" id="PF00137">
    <property type="entry name" value="ATP-synt_C"/>
    <property type="match status" value="1"/>
</dbReference>
<keyword evidence="7 9" id="KW-0472">Membrane</keyword>
<keyword evidence="3" id="KW-0813">Transport</keyword>
<dbReference type="STRING" id="34508.A0A4U5PGY3"/>
<evidence type="ECO:0000256" key="6">
    <source>
        <dbReference type="ARBA" id="ARBA00023065"/>
    </source>
</evidence>
<reference evidence="11 12" key="2">
    <citation type="journal article" date="2019" name="G3 (Bethesda)">
        <title>Hybrid Assembly of the Genome of the Entomopathogenic Nematode Steinernema carpocapsae Identifies the X-Chromosome.</title>
        <authorList>
            <person name="Serra L."/>
            <person name="Macchietto M."/>
            <person name="Macias-Munoz A."/>
            <person name="McGill C.J."/>
            <person name="Rodriguez I.M."/>
            <person name="Rodriguez B."/>
            <person name="Murad R."/>
            <person name="Mortazavi A."/>
        </authorList>
    </citation>
    <scope>NUCLEOTIDE SEQUENCE [LARGE SCALE GENOMIC DNA]</scope>
    <source>
        <strain evidence="11 12">ALL</strain>
    </source>
</reference>
<sequence>MAFIRSLRSFGFRSTNFGCERWPFDRHLTGTTQAQIARNLAAGYMIFGAGLTVGFCNFFGGIAVGIVGSGAALLTPRSQISSSRSSSSKSASAIGLFGFIVGILQSNRAEMGNV</sequence>
<evidence type="ECO:0000313" key="11">
    <source>
        <dbReference type="EMBL" id="TKR95877.1"/>
    </source>
</evidence>
<dbReference type="EMBL" id="AZBU02000002">
    <property type="protein sequence ID" value="TKR95877.1"/>
    <property type="molecule type" value="Genomic_DNA"/>
</dbReference>
<dbReference type="AlphaFoldDB" id="A0A4U5PGY3"/>
<gene>
    <name evidence="11" type="ORF">L596_009987</name>
</gene>
<keyword evidence="6" id="KW-0406">Ion transport</keyword>
<dbReference type="OrthoDB" id="10264021at2759"/>
<evidence type="ECO:0000256" key="3">
    <source>
        <dbReference type="ARBA" id="ARBA00022448"/>
    </source>
</evidence>
<keyword evidence="12" id="KW-1185">Reference proteome</keyword>
<keyword evidence="5 9" id="KW-1133">Transmembrane helix</keyword>
<evidence type="ECO:0000256" key="9">
    <source>
        <dbReference type="SAM" id="Phobius"/>
    </source>
</evidence>
<dbReference type="GO" id="GO:0006811">
    <property type="term" value="P:monoatomic ion transport"/>
    <property type="evidence" value="ECO:0007669"/>
    <property type="project" value="UniProtKB-KW"/>
</dbReference>
<accession>A0A4U5PGY3</accession>
<dbReference type="PANTHER" id="PTHR10263">
    <property type="entry name" value="V-TYPE PROTON ATPASE PROTEOLIPID SUBUNIT"/>
    <property type="match status" value="1"/>
</dbReference>
<dbReference type="SUPFAM" id="SSF81333">
    <property type="entry name" value="F1F0 ATP synthase subunit C"/>
    <property type="match status" value="1"/>
</dbReference>
<protein>
    <recommendedName>
        <fullName evidence="10">V-ATPase proteolipid subunit C-like domain-containing protein</fullName>
    </recommendedName>
</protein>
<evidence type="ECO:0000256" key="8">
    <source>
        <dbReference type="ARBA" id="ARBA00046574"/>
    </source>
</evidence>
<dbReference type="Proteomes" id="UP000298663">
    <property type="component" value="Unassembled WGS sequence"/>
</dbReference>
<evidence type="ECO:0000256" key="5">
    <source>
        <dbReference type="ARBA" id="ARBA00022989"/>
    </source>
</evidence>
<evidence type="ECO:0000256" key="4">
    <source>
        <dbReference type="ARBA" id="ARBA00022692"/>
    </source>
</evidence>
<evidence type="ECO:0000256" key="7">
    <source>
        <dbReference type="ARBA" id="ARBA00023136"/>
    </source>
</evidence>
<evidence type="ECO:0000313" key="12">
    <source>
        <dbReference type="Proteomes" id="UP000298663"/>
    </source>
</evidence>
<dbReference type="InterPro" id="IPR002379">
    <property type="entry name" value="ATPase_proteolipid_c-like_dom"/>
</dbReference>
<dbReference type="InterPro" id="IPR035921">
    <property type="entry name" value="F/V-ATP_Csub_sf"/>
</dbReference>
<organism evidence="11 12">
    <name type="scientific">Steinernema carpocapsae</name>
    <name type="common">Entomopathogenic nematode</name>
    <dbReference type="NCBI Taxonomy" id="34508"/>
    <lineage>
        <taxon>Eukaryota</taxon>
        <taxon>Metazoa</taxon>
        <taxon>Ecdysozoa</taxon>
        <taxon>Nematoda</taxon>
        <taxon>Chromadorea</taxon>
        <taxon>Rhabditida</taxon>
        <taxon>Tylenchina</taxon>
        <taxon>Panagrolaimomorpha</taxon>
        <taxon>Strongyloidoidea</taxon>
        <taxon>Steinernematidae</taxon>
        <taxon>Steinernema</taxon>
    </lineage>
</organism>
<proteinExistence type="inferred from homology"/>
<feature type="transmembrane region" description="Helical" evidence="9">
    <location>
        <begin position="44"/>
        <end position="74"/>
    </location>
</feature>
<evidence type="ECO:0000256" key="1">
    <source>
        <dbReference type="ARBA" id="ARBA00004141"/>
    </source>
</evidence>
<comment type="similarity">
    <text evidence="2">Belongs to the V-ATPase proteolipid subunit family.</text>
</comment>
<dbReference type="Gene3D" id="1.20.120.610">
    <property type="entry name" value="lithium bound rotor ring of v- atpase"/>
    <property type="match status" value="1"/>
</dbReference>
<evidence type="ECO:0000259" key="10">
    <source>
        <dbReference type="Pfam" id="PF00137"/>
    </source>
</evidence>
<reference evidence="11 12" key="1">
    <citation type="journal article" date="2015" name="Genome Biol.">
        <title>Comparative genomics of Steinernema reveals deeply conserved gene regulatory networks.</title>
        <authorList>
            <person name="Dillman A.R."/>
            <person name="Macchietto M."/>
            <person name="Porter C.F."/>
            <person name="Rogers A."/>
            <person name="Williams B."/>
            <person name="Antoshechkin I."/>
            <person name="Lee M.M."/>
            <person name="Goodwin Z."/>
            <person name="Lu X."/>
            <person name="Lewis E.E."/>
            <person name="Goodrich-Blair H."/>
            <person name="Stock S.P."/>
            <person name="Adams B.J."/>
            <person name="Sternberg P.W."/>
            <person name="Mortazavi A."/>
        </authorList>
    </citation>
    <scope>NUCLEOTIDE SEQUENCE [LARGE SCALE GENOMIC DNA]</scope>
    <source>
        <strain evidence="11 12">ALL</strain>
    </source>
</reference>
<comment type="subcellular location">
    <subcellularLocation>
        <location evidence="1">Membrane</location>
        <topology evidence="1">Multi-pass membrane protein</topology>
    </subcellularLocation>
</comment>
<evidence type="ECO:0000256" key="2">
    <source>
        <dbReference type="ARBA" id="ARBA00007296"/>
    </source>
</evidence>
<comment type="caution">
    <text evidence="11">The sequence shown here is derived from an EMBL/GenBank/DDBJ whole genome shotgun (WGS) entry which is preliminary data.</text>
</comment>
<keyword evidence="4 9" id="KW-0812">Transmembrane</keyword>
<name>A0A4U5PGY3_STECR</name>
<comment type="subunit">
    <text evidence="8">V-ATPase is a heteromultimeric enzyme made up of two complexes: the ATP-hydrolytic V1 complex and the proton translocation V0 complex. The V1 complex consists of three catalytic AB heterodimers that form a heterohexamer, three peripheral stalks each consisting of EG heterodimers, one central rotor including subunits D and F, and the regulatory subunits C and H. The proton translocation complex V0 consists of the proton transport subunit a, a ring of proteolipid subunits c9c'', rotary subunit d, subunits e and f, and the accessory subunits vah-19/Ac45 and vah-20/PRR.</text>
</comment>